<feature type="region of interest" description="Disordered" evidence="1">
    <location>
        <begin position="353"/>
        <end position="376"/>
    </location>
</feature>
<gene>
    <name evidence="2" type="ORF">EHYA_05613</name>
</gene>
<dbReference type="EMBL" id="BIFH01000026">
    <property type="protein sequence ID" value="GCD97914.1"/>
    <property type="molecule type" value="Genomic_DNA"/>
</dbReference>
<dbReference type="AntiFam" id="ANF00248">
    <property type="entry name" value="Shadow ORF (opposite ppsD)"/>
</dbReference>
<feature type="region of interest" description="Disordered" evidence="1">
    <location>
        <begin position="1099"/>
        <end position="1135"/>
    </location>
</feature>
<feature type="compositionally biased region" description="Basic residues" evidence="1">
    <location>
        <begin position="1120"/>
        <end position="1131"/>
    </location>
</feature>
<feature type="region of interest" description="Disordered" evidence="1">
    <location>
        <begin position="902"/>
        <end position="975"/>
    </location>
</feature>
<reference evidence="2 3" key="1">
    <citation type="submission" date="2018-12" db="EMBL/GenBank/DDBJ databases">
        <title>Draft genome sequence of Embleya hyalina NBRC 13850T.</title>
        <authorList>
            <person name="Komaki H."/>
            <person name="Hosoyama A."/>
            <person name="Kimura A."/>
            <person name="Ichikawa N."/>
            <person name="Tamura T."/>
        </authorList>
    </citation>
    <scope>NUCLEOTIDE SEQUENCE [LARGE SCALE GENOMIC DNA]</scope>
    <source>
        <strain evidence="2 3">NBRC 13850</strain>
    </source>
</reference>
<evidence type="ECO:0000313" key="2">
    <source>
        <dbReference type="EMBL" id="GCD97914.1"/>
    </source>
</evidence>
<dbReference type="Proteomes" id="UP000286931">
    <property type="component" value="Unassembled WGS sequence"/>
</dbReference>
<accession>A0A401YTJ3</accession>
<evidence type="ECO:0000256" key="1">
    <source>
        <dbReference type="SAM" id="MobiDB-lite"/>
    </source>
</evidence>
<feature type="compositionally biased region" description="Basic and acidic residues" evidence="1">
    <location>
        <begin position="458"/>
        <end position="470"/>
    </location>
</feature>
<feature type="compositionally biased region" description="Basic and acidic residues" evidence="1">
    <location>
        <begin position="947"/>
        <end position="958"/>
    </location>
</feature>
<protein>
    <submittedName>
        <fullName evidence="2">Uncharacterized protein</fullName>
    </submittedName>
</protein>
<keyword evidence="3" id="KW-1185">Reference proteome</keyword>
<feature type="region of interest" description="Disordered" evidence="1">
    <location>
        <begin position="416"/>
        <end position="481"/>
    </location>
</feature>
<organism evidence="2 3">
    <name type="scientific">Embleya hyalina</name>
    <dbReference type="NCBI Taxonomy" id="516124"/>
    <lineage>
        <taxon>Bacteria</taxon>
        <taxon>Bacillati</taxon>
        <taxon>Actinomycetota</taxon>
        <taxon>Actinomycetes</taxon>
        <taxon>Kitasatosporales</taxon>
        <taxon>Streptomycetaceae</taxon>
        <taxon>Embleya</taxon>
    </lineage>
</organism>
<proteinExistence type="predicted"/>
<feature type="region of interest" description="Disordered" evidence="1">
    <location>
        <begin position="497"/>
        <end position="516"/>
    </location>
</feature>
<name>A0A401YTJ3_9ACTN</name>
<feature type="compositionally biased region" description="Basic residues" evidence="1">
    <location>
        <begin position="704"/>
        <end position="737"/>
    </location>
</feature>
<dbReference type="AntiFam" id="ANF00171">
    <property type="entry name" value="Shadow ORF (opposite pikAII)"/>
</dbReference>
<sequence>MQRGVQQRGMNTELGAFHVGFPKCVRQPHLGEQFAGRAAPGLTQSPKGRPVAVAQPGQHGIGVGEIEHIGTGWRPLGEPATVDLPRRVTEHPARVPNPRLPLRIGSAATRAPGVDGDHPPARLVRRGDGNPQVHIAGLRQRQRGLQGQFLDLRHPGRFPGPQGEFEERGPRQHHRVHDRVVRQPGQIPQRDPTGRDHRAVGLDTERAEQRVGDRCQAEIGRTVGSRLTRGQPIAAVSERVGGQGDRPHPGTGRVEQRLGVGPGAVRDGLRHRDEEAAPVAVVAAQRADRGAAAARVQRFLGAEREHGVRADLHEQPVTVLAQRPNGRLVPHRSAQIAIPVVGVEAARVGQASAGHGGIEGRGRGSRPHLGQVGQEPITDPLHVRGVRRVVDRDPPGPQVVRRATAQERVQCLGVAADHGGGGPVDGGHAEPAGPGFEQRGDPVGGQRHRGHPAAAGGRDQRPAAQRDHLGGVRQGQGARDVRGGDLALRVADHGLRFDADRTPQRGQRDHHREQRRLYDVDARQRRGPGFAEHVERRPVDVRVQRVGAGPHGGGERLAGVQEFQRHPGPLGALSGKDEHGCAPGRRAAADQPVGGSTGGERGQPVQRLGVGACGHHGGVLEPGPTPEQRIPDIGQGRSVRPPQQHREPFPLRPQRGLAPRGNHQRHGVGDTVGPGLAGKPRCLLAGIRLLHDHMRVRPADPERRHRRPARSVVRRPVRGRRRQRDRPVRPPHVRRRFAQVQRPGHRAVPQGQHGLDQSGHTRRGLGVADVGFHRAEQQRPIGGPLPAVRGKQRLRLDRVAQRCPGAVRLDQVDVVRTESGGGQRVPDHPLLGGPVGRAEPVAGPVLVDRRAAEHGEYGMAVAARVGQAFQQEHAHALGPGGAVGVRRERLATTVGGQAALPGELDEHAGAGHHGGAARQGQRTLPAHQRTGGQVHRDQRGRAGGVDGQRRARQAERVGDPPGGDTRRGAGQQESGVGVAGFVHARAVLLRGGADEHPHPLAAQRGRVESRAFDRLPGGLQEQPLLRVHGQRLTRADPEELRVEVARAVQESAGPYIAGARPVRVVVVEPIQVPAAVGGEGGDRVHAVRDQVPQVLGGAHRAGQPAAHRHDGDRFVGTGRPGRRPGAGRRGRVERPGAQVVGERGGCGVVEDRGRGQVEAGVPGQPGDQFDGGERVQARFAVGAVGFDGRARAGAQDRGRVCADQVEQDPMLFGRGQSGQSLDRRRCPGGRFVRRGGVGGLRRGARPVACASEGVRGQCDPACPTPLEHPLPVRVHAVRVQAGHRRGQRVRLGAVAAQCRNRGHGVPLAVDQAGPGRRRQAAVRAEFEQYRRALRPQPAHPVVEAHGVPHVADPVVRGAGLFGGQRQAGQVRYDGQGGRLSGQFGRHLGEGVRHGVHAR</sequence>
<feature type="region of interest" description="Disordered" evidence="1">
    <location>
        <begin position="239"/>
        <end position="259"/>
    </location>
</feature>
<feature type="region of interest" description="Disordered" evidence="1">
    <location>
        <begin position="566"/>
        <end position="674"/>
    </location>
</feature>
<comment type="caution">
    <text evidence="2">The sequence shown here is derived from an EMBL/GenBank/DDBJ whole genome shotgun (WGS) entry which is preliminary data.</text>
</comment>
<feature type="region of interest" description="Disordered" evidence="1">
    <location>
        <begin position="696"/>
        <end position="763"/>
    </location>
</feature>
<evidence type="ECO:0000313" key="3">
    <source>
        <dbReference type="Proteomes" id="UP000286931"/>
    </source>
</evidence>